<comment type="similarity">
    <text evidence="2">Belongs to the zinc-containing alcohol dehydrogenase family.</text>
</comment>
<keyword evidence="8" id="KW-1185">Reference proteome</keyword>
<organism evidence="7 8">
    <name type="scientific">Methylomonas subterranea</name>
    <dbReference type="NCBI Taxonomy" id="2952225"/>
    <lineage>
        <taxon>Bacteria</taxon>
        <taxon>Pseudomonadati</taxon>
        <taxon>Pseudomonadota</taxon>
        <taxon>Gammaproteobacteria</taxon>
        <taxon>Methylococcales</taxon>
        <taxon>Methylococcaceae</taxon>
        <taxon>Methylomonas</taxon>
    </lineage>
</organism>
<dbReference type="Gene3D" id="3.40.50.720">
    <property type="entry name" value="NAD(P)-binding Rossmann-like Domain"/>
    <property type="match status" value="1"/>
</dbReference>
<keyword evidence="3" id="KW-0479">Metal-binding</keyword>
<protein>
    <submittedName>
        <fullName evidence="7">Alcohol dehydrogenase catalytic domain-containing protein</fullName>
    </submittedName>
</protein>
<evidence type="ECO:0000256" key="4">
    <source>
        <dbReference type="ARBA" id="ARBA00022833"/>
    </source>
</evidence>
<dbReference type="InterPro" id="IPR013154">
    <property type="entry name" value="ADH-like_N"/>
</dbReference>
<keyword evidence="5" id="KW-0560">Oxidoreductase</keyword>
<dbReference type="PANTHER" id="PTHR43350">
    <property type="entry name" value="NAD-DEPENDENT ALCOHOL DEHYDROGENASE"/>
    <property type="match status" value="1"/>
</dbReference>
<evidence type="ECO:0000256" key="5">
    <source>
        <dbReference type="ARBA" id="ARBA00023002"/>
    </source>
</evidence>
<dbReference type="EMBL" id="JANIBJ010000034">
    <property type="protein sequence ID" value="MCQ8105656.1"/>
    <property type="molecule type" value="Genomic_DNA"/>
</dbReference>
<evidence type="ECO:0000256" key="2">
    <source>
        <dbReference type="ARBA" id="ARBA00008072"/>
    </source>
</evidence>
<dbReference type="RefSeq" id="WP_256603668.1">
    <property type="nucleotide sequence ID" value="NZ_JANIBJ010000034.1"/>
</dbReference>
<dbReference type="Proteomes" id="UP001524499">
    <property type="component" value="Unassembled WGS sequence"/>
</dbReference>
<dbReference type="SUPFAM" id="SSF51735">
    <property type="entry name" value="NAD(P)-binding Rossmann-fold domains"/>
    <property type="match status" value="1"/>
</dbReference>
<sequence>MQALELNNALHYRLDKAVPDIGAGEALIRMTLAGICATDLELVKGYAGFSGVIGHEFVGVVEAVGSKSDSVWLDKRVVGSINIGCGDCAACLGAGPEHCLQRKVLGIRGRDGAFADYLRLPVANLYQVPAGVADEEAVFTEPLAAALRVVGQLELLSVGKVAVVGPGRLGLLIAKVLALAGYDVEVLGRSETSLALPAQWGLRTGLTRSVPDNSYHFVVDASGQSGGFAEALRLTRPRGIVVQKSTFSAAEAVDLGKLVVGELTIMGSRCGPFDAALALLEQGVLPLRSMVDGRYRLIDGMAALRHAGQAGVRKILLQP</sequence>
<evidence type="ECO:0000256" key="1">
    <source>
        <dbReference type="ARBA" id="ARBA00001947"/>
    </source>
</evidence>
<dbReference type="SUPFAM" id="SSF50129">
    <property type="entry name" value="GroES-like"/>
    <property type="match status" value="1"/>
</dbReference>
<proteinExistence type="inferred from homology"/>
<evidence type="ECO:0000259" key="6">
    <source>
        <dbReference type="Pfam" id="PF08240"/>
    </source>
</evidence>
<name>A0ABT1TJK7_9GAMM</name>
<gene>
    <name evidence="7" type="ORF">NP590_16205</name>
</gene>
<dbReference type="Pfam" id="PF08240">
    <property type="entry name" value="ADH_N"/>
    <property type="match status" value="1"/>
</dbReference>
<dbReference type="PROSITE" id="PS00059">
    <property type="entry name" value="ADH_ZINC"/>
    <property type="match status" value="1"/>
</dbReference>
<dbReference type="PANTHER" id="PTHR43350:SF2">
    <property type="entry name" value="GROES-LIKE ZINC-BINDING ALCOHOL DEHYDROGENASE FAMILY PROTEIN"/>
    <property type="match status" value="1"/>
</dbReference>
<reference evidence="7 8" key="1">
    <citation type="submission" date="2022-07" db="EMBL/GenBank/DDBJ databases">
        <title>Methylomonas rivi sp. nov., Methylomonas rosea sp. nov., Methylomonas aureus sp. nov. and Methylomonas subterranea sp. nov., four novel methanotrophs isolated from a freshwater creek and the deep terrestrial subsurface.</title>
        <authorList>
            <person name="Abin C."/>
            <person name="Sankaranarayanan K."/>
            <person name="Garner C."/>
            <person name="Sindelar R."/>
            <person name="Kotary K."/>
            <person name="Garner R."/>
            <person name="Barclay S."/>
            <person name="Lawson P."/>
            <person name="Krumholz L."/>
        </authorList>
    </citation>
    <scope>NUCLEOTIDE SEQUENCE [LARGE SCALE GENOMIC DNA]</scope>
    <source>
        <strain evidence="7 8">SURF-2</strain>
    </source>
</reference>
<dbReference type="InterPro" id="IPR002328">
    <property type="entry name" value="ADH_Zn_CS"/>
</dbReference>
<accession>A0ABT1TJK7</accession>
<feature type="domain" description="Alcohol dehydrogenase-like N-terminal" evidence="6">
    <location>
        <begin position="22"/>
        <end position="129"/>
    </location>
</feature>
<evidence type="ECO:0000313" key="8">
    <source>
        <dbReference type="Proteomes" id="UP001524499"/>
    </source>
</evidence>
<comment type="caution">
    <text evidence="7">The sequence shown here is derived from an EMBL/GenBank/DDBJ whole genome shotgun (WGS) entry which is preliminary data.</text>
</comment>
<keyword evidence="4" id="KW-0862">Zinc</keyword>
<dbReference type="Gene3D" id="3.90.180.10">
    <property type="entry name" value="Medium-chain alcohol dehydrogenases, catalytic domain"/>
    <property type="match status" value="1"/>
</dbReference>
<dbReference type="InterPro" id="IPR036291">
    <property type="entry name" value="NAD(P)-bd_dom_sf"/>
</dbReference>
<evidence type="ECO:0000313" key="7">
    <source>
        <dbReference type="EMBL" id="MCQ8105656.1"/>
    </source>
</evidence>
<dbReference type="InterPro" id="IPR011032">
    <property type="entry name" value="GroES-like_sf"/>
</dbReference>
<evidence type="ECO:0000256" key="3">
    <source>
        <dbReference type="ARBA" id="ARBA00022723"/>
    </source>
</evidence>
<comment type="cofactor">
    <cofactor evidence="1">
        <name>Zn(2+)</name>
        <dbReference type="ChEBI" id="CHEBI:29105"/>
    </cofactor>
</comment>